<name>A0A7T0PE80_9CORY</name>
<organism evidence="1 2">
    <name type="scientific">Corynebacterium qintianiae</name>
    <dbReference type="NCBI Taxonomy" id="2709392"/>
    <lineage>
        <taxon>Bacteria</taxon>
        <taxon>Bacillati</taxon>
        <taxon>Actinomycetota</taxon>
        <taxon>Actinomycetes</taxon>
        <taxon>Mycobacteriales</taxon>
        <taxon>Corynebacteriaceae</taxon>
        <taxon>Corynebacterium</taxon>
    </lineage>
</organism>
<dbReference type="AlphaFoldDB" id="A0A7T0PE80"/>
<evidence type="ECO:0000313" key="2">
    <source>
        <dbReference type="Proteomes" id="UP000594586"/>
    </source>
</evidence>
<dbReference type="EMBL" id="CP064955">
    <property type="protein sequence ID" value="QPK82906.1"/>
    <property type="molecule type" value="Genomic_DNA"/>
</dbReference>
<evidence type="ECO:0000313" key="1">
    <source>
        <dbReference type="EMBL" id="QPK82906.1"/>
    </source>
</evidence>
<dbReference type="RefSeq" id="WP_165004394.1">
    <property type="nucleotide sequence ID" value="NZ_CP064955.1"/>
</dbReference>
<protein>
    <submittedName>
        <fullName evidence="1">Uncharacterized protein</fullName>
    </submittedName>
</protein>
<keyword evidence="2" id="KW-1185">Reference proteome</keyword>
<proteinExistence type="predicted"/>
<sequence length="46" mass="4905">MSSQLAVLFPPQLWDPIIDFVTRIIGPLSQSSAPLSALTSSAMGLF</sequence>
<dbReference type="KEGG" id="cqn:G7Y29_08575"/>
<accession>A0A7T0PE80</accession>
<dbReference type="Proteomes" id="UP000594586">
    <property type="component" value="Chromosome"/>
</dbReference>
<reference evidence="1 2" key="1">
    <citation type="submission" date="2020-11" db="EMBL/GenBank/DDBJ databases">
        <title>Corynebacterium sp. MC1420.</title>
        <authorList>
            <person name="Zhou J."/>
        </authorList>
    </citation>
    <scope>NUCLEOTIDE SEQUENCE [LARGE SCALE GENOMIC DNA]</scope>
    <source>
        <strain evidence="1 2">MC1420</strain>
    </source>
</reference>
<gene>
    <name evidence="1" type="ORF">G7Y29_08575</name>
</gene>